<accession>A0AAV3YI73</accession>
<gene>
    <name evidence="1" type="ORF">PoB_000908200</name>
</gene>
<protein>
    <submittedName>
        <fullName evidence="1">Uncharacterized protein</fullName>
    </submittedName>
</protein>
<evidence type="ECO:0000313" key="2">
    <source>
        <dbReference type="Proteomes" id="UP000735302"/>
    </source>
</evidence>
<reference evidence="1 2" key="1">
    <citation type="journal article" date="2021" name="Elife">
        <title>Chloroplast acquisition without the gene transfer in kleptoplastic sea slugs, Plakobranchus ocellatus.</title>
        <authorList>
            <person name="Maeda T."/>
            <person name="Takahashi S."/>
            <person name="Yoshida T."/>
            <person name="Shimamura S."/>
            <person name="Takaki Y."/>
            <person name="Nagai Y."/>
            <person name="Toyoda A."/>
            <person name="Suzuki Y."/>
            <person name="Arimoto A."/>
            <person name="Ishii H."/>
            <person name="Satoh N."/>
            <person name="Nishiyama T."/>
            <person name="Hasebe M."/>
            <person name="Maruyama T."/>
            <person name="Minagawa J."/>
            <person name="Obokata J."/>
            <person name="Shigenobu S."/>
        </authorList>
    </citation>
    <scope>NUCLEOTIDE SEQUENCE [LARGE SCALE GENOMIC DNA]</scope>
</reference>
<dbReference type="AlphaFoldDB" id="A0AAV3YI73"/>
<evidence type="ECO:0000313" key="1">
    <source>
        <dbReference type="EMBL" id="GFN82576.1"/>
    </source>
</evidence>
<sequence length="67" mass="7049">MTSAIVRSNIRLVHNEVIPDFLDPPSGQGAGGGVPIRYRSVPADLMADSLFTVPPKPQETTSTSAKG</sequence>
<comment type="caution">
    <text evidence="1">The sequence shown here is derived from an EMBL/GenBank/DDBJ whole genome shotgun (WGS) entry which is preliminary data.</text>
</comment>
<organism evidence="1 2">
    <name type="scientific">Plakobranchus ocellatus</name>
    <dbReference type="NCBI Taxonomy" id="259542"/>
    <lineage>
        <taxon>Eukaryota</taxon>
        <taxon>Metazoa</taxon>
        <taxon>Spiralia</taxon>
        <taxon>Lophotrochozoa</taxon>
        <taxon>Mollusca</taxon>
        <taxon>Gastropoda</taxon>
        <taxon>Heterobranchia</taxon>
        <taxon>Euthyneura</taxon>
        <taxon>Panpulmonata</taxon>
        <taxon>Sacoglossa</taxon>
        <taxon>Placobranchoidea</taxon>
        <taxon>Plakobranchidae</taxon>
        <taxon>Plakobranchus</taxon>
    </lineage>
</organism>
<dbReference type="Proteomes" id="UP000735302">
    <property type="component" value="Unassembled WGS sequence"/>
</dbReference>
<proteinExistence type="predicted"/>
<dbReference type="EMBL" id="BLXT01001008">
    <property type="protein sequence ID" value="GFN82576.1"/>
    <property type="molecule type" value="Genomic_DNA"/>
</dbReference>
<keyword evidence="2" id="KW-1185">Reference proteome</keyword>
<name>A0AAV3YI73_9GAST</name>